<evidence type="ECO:0000256" key="1">
    <source>
        <dbReference type="ARBA" id="ARBA00004302"/>
    </source>
</evidence>
<feature type="region of interest" description="Disordered" evidence="20">
    <location>
        <begin position="303"/>
        <end position="353"/>
    </location>
</feature>
<dbReference type="SMART" id="SM00211">
    <property type="entry name" value="TY"/>
    <property type="match status" value="2"/>
</dbReference>
<feature type="repeat" description="LDL-receptor class B" evidence="18">
    <location>
        <begin position="1177"/>
        <end position="1219"/>
    </location>
</feature>
<dbReference type="SMART" id="SM00135">
    <property type="entry name" value="LY"/>
    <property type="match status" value="5"/>
</dbReference>
<keyword evidence="6 22" id="KW-0732">Signal</keyword>
<dbReference type="FunFam" id="2.40.155.10:FF:000001">
    <property type="entry name" value="Nidogen 1"/>
    <property type="match status" value="1"/>
</dbReference>
<dbReference type="GO" id="GO:0005509">
    <property type="term" value="F:calcium ion binding"/>
    <property type="evidence" value="ECO:0007669"/>
    <property type="project" value="InterPro"/>
</dbReference>
<feature type="repeat" description="LDL-receptor class B" evidence="18">
    <location>
        <begin position="1133"/>
        <end position="1176"/>
    </location>
</feature>
<dbReference type="PANTHER" id="PTHR46513">
    <property type="entry name" value="VITELLOGENIN RECEPTOR-LIKE PROTEIN-RELATED-RELATED"/>
    <property type="match status" value="1"/>
</dbReference>
<feature type="region of interest" description="Disordered" evidence="20">
    <location>
        <begin position="1052"/>
        <end position="1078"/>
    </location>
</feature>
<evidence type="ECO:0000256" key="14">
    <source>
        <dbReference type="ARBA" id="ARBA00059143"/>
    </source>
</evidence>
<keyword evidence="5 17" id="KW-0245">EGF-like domain</keyword>
<dbReference type="Gene3D" id="2.40.155.10">
    <property type="entry name" value="Green fluorescent protein"/>
    <property type="match status" value="1"/>
</dbReference>
<feature type="compositionally biased region" description="Pro residues" evidence="20">
    <location>
        <begin position="978"/>
        <end position="989"/>
    </location>
</feature>
<dbReference type="InterPro" id="IPR000742">
    <property type="entry name" value="EGF"/>
</dbReference>
<organism evidence="27 28">
    <name type="scientific">Cricetulus griseus</name>
    <name type="common">Chinese hamster</name>
    <name type="synonym">Cricetulus barabensis griseus</name>
    <dbReference type="NCBI Taxonomy" id="10029"/>
    <lineage>
        <taxon>Eukaryota</taxon>
        <taxon>Metazoa</taxon>
        <taxon>Chordata</taxon>
        <taxon>Craniata</taxon>
        <taxon>Vertebrata</taxon>
        <taxon>Euteleostomi</taxon>
        <taxon>Mammalia</taxon>
        <taxon>Eutheria</taxon>
        <taxon>Euarchontoglires</taxon>
        <taxon>Glires</taxon>
        <taxon>Rodentia</taxon>
        <taxon>Myomorpha</taxon>
        <taxon>Muroidea</taxon>
        <taxon>Cricetidae</taxon>
        <taxon>Cricetinae</taxon>
        <taxon>Cricetulus</taxon>
    </lineage>
</organism>
<dbReference type="PROSITE" id="PS00484">
    <property type="entry name" value="THYROGLOBULIN_1_1"/>
    <property type="match status" value="2"/>
</dbReference>
<dbReference type="CDD" id="cd00054">
    <property type="entry name" value="EGF_CA"/>
    <property type="match status" value="3"/>
</dbReference>
<dbReference type="PROSITE" id="PS01187">
    <property type="entry name" value="EGF_CA"/>
    <property type="match status" value="2"/>
</dbReference>
<comment type="subcellular location">
    <subcellularLocation>
        <location evidence="1">Secreted</location>
        <location evidence="1">Extracellular space</location>
        <location evidence="1">Extracellular matrix</location>
        <location evidence="1">Basement membrane</location>
    </subcellularLocation>
</comment>
<evidence type="ECO:0000256" key="3">
    <source>
        <dbReference type="ARBA" id="ARBA00022525"/>
    </source>
</evidence>
<dbReference type="InterPro" id="IPR049883">
    <property type="entry name" value="NOTCH1_EGF-like"/>
</dbReference>
<evidence type="ECO:0000256" key="20">
    <source>
        <dbReference type="SAM" id="MobiDB-lite"/>
    </source>
</evidence>
<dbReference type="InterPro" id="IPR018097">
    <property type="entry name" value="EGF_Ca-bd_CS"/>
</dbReference>
<evidence type="ECO:0000256" key="22">
    <source>
        <dbReference type="SAM" id="SignalP"/>
    </source>
</evidence>
<evidence type="ECO:0000256" key="5">
    <source>
        <dbReference type="ARBA" id="ARBA00022536"/>
    </source>
</evidence>
<evidence type="ECO:0000256" key="15">
    <source>
        <dbReference type="ARBA" id="ARBA00062114"/>
    </source>
</evidence>
<evidence type="ECO:0000259" key="23">
    <source>
        <dbReference type="PROSITE" id="PS50026"/>
    </source>
</evidence>
<feature type="repeat" description="LDL-receptor class B" evidence="18">
    <location>
        <begin position="1220"/>
        <end position="1264"/>
    </location>
</feature>
<dbReference type="InterPro" id="IPR009017">
    <property type="entry name" value="GFP"/>
</dbReference>
<dbReference type="PROSITE" id="PS00010">
    <property type="entry name" value="ASX_HYDROXYL"/>
    <property type="match status" value="2"/>
</dbReference>
<evidence type="ECO:0000256" key="13">
    <source>
        <dbReference type="ARBA" id="ARBA00023180"/>
    </source>
</evidence>
<evidence type="ECO:0000313" key="27">
    <source>
        <dbReference type="Ensembl" id="ENSCGRP00001004173.1"/>
    </source>
</evidence>
<keyword evidence="13" id="KW-0325">Glycoprotein</keyword>
<sequence length="1387" mass="152397">MSRDPAAGRLAPLSLLLLLLLPRVGALRPDELFPYGESWGDQLLPEGDDESSTAVKLAVPLRFYDAQFSDLYVGTNGIISTQDFPRETQYVDDDFPTDFPAIAPFLDFRLWNLAYILLFSFCLFVCLRMFAIPICSQRNTFQVVLASDGSDTYAIFLYPANGLQFLGTRPKESYNVQLQLPARVGFCRGEVDDLKREVPCFSLTNTEQSVKNLYQLSNLGIPGVWAFHIGSRIPLDNVRSGTVGGDFSTARSSAVLEQSFSHAAALESYSEDNLDYYDENEEDLEYPPVEPGDALQGHSRIDVSFNSKADPGPVESGTSSPDPHWASPLPHPGDWPPYRETESAPLNPQTKHGASVGEVEVVNFKNPVNLLDHMGTRTLAPPEADAVFLTPGKENLGNRSTLPNPDAEPELSEPDVPVPPLEEVLPHYPVSGHVPPPSGGRYVVGVKDHVSSNDQVFSYNGANRETCEHSHGQCSQHAFCTDYATGFCCHCQSRFYGNGKHCLPEGAPHRVNGKVSGRLRVGHTFVYFTDVDLHSYIVGNDGRAYTAISHIPQPAAQALLPVIAIGGLFGWLFALEKPGAKNGFSFTGATFVHDVEVTFYPGEERVRITQTAEGLDPENYLSIKTNIEGQVPFIPANFTAHIAPYKELYHYGDSAMTSSSSRSFSLTSGSINQTWSYHIDQNITYKACRHAPRNLAIPTTQQLTVDRVFALYREDEGVLRFAVTNQIGPVEVDSAPAPVNPCYDGSHTCDTTARCRPGTGVDYTCECAPGFHGDGRSCADVNECATGFHHCGPNSVCINMPGSYKCGCRSGYEFADDQHTCILIAPPSNPCLDGSHTCAPEGQAECIHHGGSSFSCACLPGFVGTGHQCFDVDECVENRCHEAATCYNTPGSFSCRCQPGFHGDGFHCTSDSVSGLKPCEYQQRYAQAQHAHPGSRIHIPQCDDQGNFVSLQCHGSTGFCWCVDQNGHEVPGTQTPPGSTPPHCGPPSEPTQRPRTVCERWRESLLEHYGGTPRDDQYVPQCDDLGRFIPLQCHGNSDFCWCVDKDGRELKGTRSKPGTKPACIPTVAPPTVRPTPRPDVTPPSVGTFLLYAQGQQIGHLPLNGSRLQKDAAKTLLSLHGSIVVGIDYDCLERMVYWTDVAGRTISRASLEAGAEPETIIMSGLISPEGLAIDHFRRTMYWTDSGLDKIERSGLDGSERKVLFHTDLVNPRAITVDPIRGNLYWTDWNREAPKIEASSLDGENRRILINKDIGLPNGLTFDPFSKLLCWADAGTKKLECTLPDGTGRRVIQNHLNYPFSIVSYADHFYHTDWRRDGVISVNKDSGQFIDEYLPEQRSHLYGITVVYPYCPTGKSIIVHQDASLVQQMERGWGKGCGNSQHCFPYYVA</sequence>
<feature type="region of interest" description="Disordered" evidence="20">
    <location>
        <begin position="389"/>
        <end position="415"/>
    </location>
</feature>
<dbReference type="InterPro" id="IPR000152">
    <property type="entry name" value="EGF-type_Asp/Asn_hydroxyl_site"/>
</dbReference>
<dbReference type="SUPFAM" id="SSF57196">
    <property type="entry name" value="EGF/Laminin"/>
    <property type="match status" value="1"/>
</dbReference>
<keyword evidence="21" id="KW-1133">Transmembrane helix</keyword>
<dbReference type="PROSITE" id="PS50026">
    <property type="entry name" value="EGF_3"/>
    <property type="match status" value="4"/>
</dbReference>
<evidence type="ECO:0000256" key="11">
    <source>
        <dbReference type="ARBA" id="ARBA00022974"/>
    </source>
</evidence>
<feature type="domain" description="EGF-like" evidence="23">
    <location>
        <begin position="780"/>
        <end position="818"/>
    </location>
</feature>
<keyword evidence="8" id="KW-0106">Calcium</keyword>
<evidence type="ECO:0000256" key="21">
    <source>
        <dbReference type="SAM" id="Phobius"/>
    </source>
</evidence>
<comment type="function">
    <text evidence="14">Cell adhesion glycoprotein. Might be involved in osteoblast differentiation. It probably has a role in cell-extracellular matrix interactions.</text>
</comment>
<dbReference type="InterPro" id="IPR009030">
    <property type="entry name" value="Growth_fac_rcpt_cys_sf"/>
</dbReference>
<dbReference type="Proteomes" id="UP000694386">
    <property type="component" value="Unplaced"/>
</dbReference>
<evidence type="ECO:0000256" key="8">
    <source>
        <dbReference type="ARBA" id="ARBA00022837"/>
    </source>
</evidence>
<dbReference type="InterPro" id="IPR001881">
    <property type="entry name" value="EGF-like_Ca-bd_dom"/>
</dbReference>
<evidence type="ECO:0000259" key="26">
    <source>
        <dbReference type="PROSITE" id="PS51220"/>
    </source>
</evidence>
<feature type="domain" description="Thyroglobulin type-1" evidence="25">
    <location>
        <begin position="916"/>
        <end position="984"/>
    </location>
</feature>
<comment type="subunit">
    <text evidence="15">Interacts with LAMA2. Interacts with COL13A1. Interacts with EFEMP2.</text>
</comment>
<feature type="domain" description="Nidogen G2 beta-barrel" evidence="24">
    <location>
        <begin position="507"/>
        <end position="737"/>
    </location>
</feature>
<dbReference type="FunFam" id="4.10.800.10:FF:000007">
    <property type="entry name" value="Nidogen 2"/>
    <property type="match status" value="1"/>
</dbReference>
<dbReference type="InterPro" id="IPR011042">
    <property type="entry name" value="6-blade_b-propeller_TolB-like"/>
</dbReference>
<evidence type="ECO:0000256" key="17">
    <source>
        <dbReference type="PROSITE-ProRule" id="PRU00076"/>
    </source>
</evidence>
<feature type="domain" description="EGF-like" evidence="23">
    <location>
        <begin position="738"/>
        <end position="779"/>
    </location>
</feature>
<dbReference type="FunFam" id="2.120.10.30:FF:000030">
    <property type="entry name" value="Nidogen 1"/>
    <property type="match status" value="1"/>
</dbReference>
<dbReference type="GO" id="GO:0005604">
    <property type="term" value="C:basement membrane"/>
    <property type="evidence" value="ECO:0007669"/>
    <property type="project" value="UniProtKB-SubCell"/>
</dbReference>
<dbReference type="Gene3D" id="4.10.800.10">
    <property type="entry name" value="Thyroglobulin type-1"/>
    <property type="match status" value="2"/>
</dbReference>
<comment type="caution">
    <text evidence="17">Lacks conserved residue(s) required for the propagation of feature annotation.</text>
</comment>
<evidence type="ECO:0000256" key="4">
    <source>
        <dbReference type="ARBA" id="ARBA00022530"/>
    </source>
</evidence>
<reference evidence="27" key="1">
    <citation type="submission" date="2025-08" db="UniProtKB">
        <authorList>
            <consortium name="Ensembl"/>
        </authorList>
    </citation>
    <scope>IDENTIFICATION</scope>
</reference>
<evidence type="ECO:0000313" key="28">
    <source>
        <dbReference type="Proteomes" id="UP000694386"/>
    </source>
</evidence>
<keyword evidence="21" id="KW-0472">Membrane</keyword>
<dbReference type="InterPro" id="IPR050778">
    <property type="entry name" value="Cueball_EGF_LRP_Nidogen"/>
</dbReference>
<dbReference type="FunFam" id="2.10.25.10:FF:000281">
    <property type="entry name" value="Nidogen 1"/>
    <property type="match status" value="1"/>
</dbReference>
<dbReference type="SMART" id="SM00181">
    <property type="entry name" value="EGF"/>
    <property type="match status" value="5"/>
</dbReference>
<dbReference type="CDD" id="cd00255">
    <property type="entry name" value="nidG2"/>
    <property type="match status" value="1"/>
</dbReference>
<evidence type="ECO:0000256" key="9">
    <source>
        <dbReference type="ARBA" id="ARBA00022869"/>
    </source>
</evidence>
<feature type="signal peptide" evidence="22">
    <location>
        <begin position="1"/>
        <end position="26"/>
    </location>
</feature>
<evidence type="ECO:0000256" key="16">
    <source>
        <dbReference type="ARBA" id="ARBA00072068"/>
    </source>
</evidence>
<dbReference type="PROSITE" id="PS51120">
    <property type="entry name" value="LDLRB"/>
    <property type="match status" value="3"/>
</dbReference>
<dbReference type="SMART" id="SM00539">
    <property type="entry name" value="NIDO"/>
    <property type="match status" value="1"/>
</dbReference>
<dbReference type="Pfam" id="PF07474">
    <property type="entry name" value="G2F"/>
    <property type="match status" value="1"/>
</dbReference>
<feature type="domain" description="NIDO" evidence="26">
    <location>
        <begin position="66"/>
        <end position="232"/>
    </location>
</feature>
<dbReference type="CDD" id="cd00191">
    <property type="entry name" value="TY"/>
    <property type="match status" value="2"/>
</dbReference>
<proteinExistence type="predicted"/>
<dbReference type="SUPFAM" id="SSF57184">
    <property type="entry name" value="Growth factor receptor domain"/>
    <property type="match status" value="1"/>
</dbReference>
<feature type="transmembrane region" description="Helical" evidence="21">
    <location>
        <begin position="113"/>
        <end position="131"/>
    </location>
</feature>
<evidence type="ECO:0000259" key="24">
    <source>
        <dbReference type="PROSITE" id="PS50993"/>
    </source>
</evidence>
<dbReference type="SMART" id="SM00179">
    <property type="entry name" value="EGF_CA"/>
    <property type="match status" value="5"/>
</dbReference>
<dbReference type="SUPFAM" id="SSF63825">
    <property type="entry name" value="YWTD domain"/>
    <property type="match status" value="1"/>
</dbReference>
<dbReference type="Gene3D" id="2.10.25.10">
    <property type="entry name" value="Laminin"/>
    <property type="match status" value="4"/>
</dbReference>
<dbReference type="InterPro" id="IPR024731">
    <property type="entry name" value="NELL2-like_EGF"/>
</dbReference>
<dbReference type="PANTHER" id="PTHR46513:SF15">
    <property type="entry name" value="NIDOGEN 2"/>
    <property type="match status" value="1"/>
</dbReference>
<dbReference type="GO" id="GO:0017147">
    <property type="term" value="F:Wnt-protein binding"/>
    <property type="evidence" value="ECO:0007669"/>
    <property type="project" value="TreeGrafter"/>
</dbReference>
<keyword evidence="9" id="KW-0084">Basement membrane</keyword>
<feature type="region of interest" description="Disordered" evidence="20">
    <location>
        <begin position="972"/>
        <end position="994"/>
    </location>
</feature>
<evidence type="ECO:0000256" key="7">
    <source>
        <dbReference type="ARBA" id="ARBA00022737"/>
    </source>
</evidence>
<dbReference type="InterPro" id="IPR000033">
    <property type="entry name" value="LDLR_classB_rpt"/>
</dbReference>
<evidence type="ECO:0000256" key="6">
    <source>
        <dbReference type="ARBA" id="ARBA00022729"/>
    </source>
</evidence>
<evidence type="ECO:0000256" key="2">
    <source>
        <dbReference type="ARBA" id="ARBA00022481"/>
    </source>
</evidence>
<evidence type="ECO:0000256" key="19">
    <source>
        <dbReference type="PROSITE-ProRule" id="PRU00500"/>
    </source>
</evidence>
<dbReference type="InterPro" id="IPR006605">
    <property type="entry name" value="G2_nidogen/fibulin_G2F"/>
</dbReference>
<dbReference type="Pfam" id="PF12947">
    <property type="entry name" value="EGF_3"/>
    <property type="match status" value="2"/>
</dbReference>
<dbReference type="Pfam" id="PF06119">
    <property type="entry name" value="NIDO"/>
    <property type="match status" value="1"/>
</dbReference>
<dbReference type="PROSITE" id="PS01186">
    <property type="entry name" value="EGF_2"/>
    <property type="match status" value="3"/>
</dbReference>
<feature type="domain" description="EGF-like" evidence="23">
    <location>
        <begin position="827"/>
        <end position="870"/>
    </location>
</feature>
<dbReference type="GO" id="GO:0060070">
    <property type="term" value="P:canonical Wnt signaling pathway"/>
    <property type="evidence" value="ECO:0007669"/>
    <property type="project" value="TreeGrafter"/>
</dbReference>
<feature type="domain" description="EGF-like" evidence="23">
    <location>
        <begin position="871"/>
        <end position="909"/>
    </location>
</feature>
<dbReference type="SUPFAM" id="SSF54511">
    <property type="entry name" value="GFP-like"/>
    <property type="match status" value="1"/>
</dbReference>
<dbReference type="GO" id="GO:0042813">
    <property type="term" value="F:Wnt receptor activity"/>
    <property type="evidence" value="ECO:0007669"/>
    <property type="project" value="TreeGrafter"/>
</dbReference>
<reference evidence="27" key="2">
    <citation type="submission" date="2025-09" db="UniProtKB">
        <authorList>
            <consortium name="Ensembl"/>
        </authorList>
    </citation>
    <scope>IDENTIFICATION</scope>
</reference>
<keyword evidence="11" id="KW-0654">Proteoglycan</keyword>
<dbReference type="SUPFAM" id="SSF57610">
    <property type="entry name" value="Thyroglobulin type-1 domain"/>
    <property type="match status" value="2"/>
</dbReference>
<dbReference type="FunFam" id="2.10.25.10:FF:000519">
    <property type="entry name" value="Nidogen 2"/>
    <property type="match status" value="1"/>
</dbReference>
<keyword evidence="3" id="KW-0964">Secreted</keyword>
<feature type="domain" description="Thyroglobulin type-1" evidence="25">
    <location>
        <begin position="995"/>
        <end position="1063"/>
    </location>
</feature>
<dbReference type="Pfam" id="PF00058">
    <property type="entry name" value="Ldl_recept_b"/>
    <property type="match status" value="2"/>
</dbReference>
<name>A0A8C2LIK1_CRIGR</name>
<dbReference type="Gene3D" id="2.120.10.30">
    <property type="entry name" value="TolB, C-terminal domain"/>
    <property type="match status" value="1"/>
</dbReference>
<accession>A0A8C2LIK1</accession>
<dbReference type="Pfam" id="PF07645">
    <property type="entry name" value="EGF_CA"/>
    <property type="match status" value="1"/>
</dbReference>
<dbReference type="InterPro" id="IPR000716">
    <property type="entry name" value="Thyroglobulin_1"/>
</dbReference>
<keyword evidence="4" id="KW-0272">Extracellular matrix</keyword>
<evidence type="ECO:0000259" key="25">
    <source>
        <dbReference type="PROSITE" id="PS51162"/>
    </source>
</evidence>
<feature type="disulfide bond" evidence="19">
    <location>
        <begin position="1033"/>
        <end position="1040"/>
    </location>
</feature>
<dbReference type="GO" id="GO:0007160">
    <property type="term" value="P:cell-matrix adhesion"/>
    <property type="evidence" value="ECO:0007669"/>
    <property type="project" value="Ensembl"/>
</dbReference>
<keyword evidence="12 19" id="KW-1015">Disulfide bond</keyword>
<keyword evidence="21" id="KW-0812">Transmembrane</keyword>
<keyword evidence="2" id="KW-0488">Methylation</keyword>
<dbReference type="PROSITE" id="PS51162">
    <property type="entry name" value="THYROGLOBULIN_1_2"/>
    <property type="match status" value="2"/>
</dbReference>
<keyword evidence="10" id="KW-0130">Cell adhesion</keyword>
<dbReference type="GO" id="GO:0005886">
    <property type="term" value="C:plasma membrane"/>
    <property type="evidence" value="ECO:0007669"/>
    <property type="project" value="Ensembl"/>
</dbReference>
<dbReference type="SMART" id="SM00682">
    <property type="entry name" value="G2F"/>
    <property type="match status" value="1"/>
</dbReference>
<dbReference type="FunFam" id="2.10.25.10:FF:000270">
    <property type="entry name" value="Nidogen 1"/>
    <property type="match status" value="1"/>
</dbReference>
<protein>
    <recommendedName>
        <fullName evidence="16">Nidogen-2</fullName>
    </recommendedName>
</protein>
<evidence type="ECO:0000256" key="12">
    <source>
        <dbReference type="ARBA" id="ARBA00023157"/>
    </source>
</evidence>
<feature type="disulfide bond" evidence="19">
    <location>
        <begin position="953"/>
        <end position="960"/>
    </location>
</feature>
<feature type="compositionally biased region" description="Pro residues" evidence="20">
    <location>
        <begin position="1067"/>
        <end position="1078"/>
    </location>
</feature>
<dbReference type="InterPro" id="IPR003886">
    <property type="entry name" value="NIDO_dom"/>
</dbReference>
<feature type="chain" id="PRO_5034298668" description="Nidogen-2" evidence="22">
    <location>
        <begin position="27"/>
        <end position="1387"/>
    </location>
</feature>
<evidence type="ECO:0000256" key="10">
    <source>
        <dbReference type="ARBA" id="ARBA00022889"/>
    </source>
</evidence>
<keyword evidence="7" id="KW-0677">Repeat</keyword>
<evidence type="ECO:0000256" key="18">
    <source>
        <dbReference type="PROSITE-ProRule" id="PRU00461"/>
    </source>
</evidence>
<dbReference type="Pfam" id="PF00086">
    <property type="entry name" value="Thyroglobulin_1"/>
    <property type="match status" value="2"/>
</dbReference>
<dbReference type="PROSITE" id="PS51220">
    <property type="entry name" value="NIDO"/>
    <property type="match status" value="1"/>
</dbReference>
<dbReference type="Ensembl" id="ENSCGRT00001006196.1">
    <property type="protein sequence ID" value="ENSCGRP00001004173.1"/>
    <property type="gene ID" value="ENSCGRG00001005220.1"/>
</dbReference>
<dbReference type="PROSITE" id="PS50993">
    <property type="entry name" value="NIDOGEN_G2"/>
    <property type="match status" value="1"/>
</dbReference>
<dbReference type="InterPro" id="IPR036857">
    <property type="entry name" value="Thyroglobulin_1_sf"/>
</dbReference>